<dbReference type="InterPro" id="IPR013102">
    <property type="entry name" value="PYNP_C"/>
</dbReference>
<keyword evidence="3" id="KW-0328">Glycosyltransferase</keyword>
<comment type="subunit">
    <text evidence="2">Homodimer.</text>
</comment>
<dbReference type="InterPro" id="IPR035902">
    <property type="entry name" value="Nuc_phospho_transferase"/>
</dbReference>
<dbReference type="PROSITE" id="PS00647">
    <property type="entry name" value="THYMID_PHOSPHORYLASE"/>
    <property type="match status" value="1"/>
</dbReference>
<keyword evidence="4" id="KW-0808">Transferase</keyword>
<dbReference type="InterPro" id="IPR017872">
    <property type="entry name" value="Pyrmidine_PPase_CS"/>
</dbReference>
<name>A0A9P0A805_BEMTA</name>
<keyword evidence="7" id="KW-1185">Reference proteome</keyword>
<protein>
    <recommendedName>
        <fullName evidence="5">Pyrimidine nucleoside phosphorylase C-terminal domain-containing protein</fullName>
    </recommendedName>
</protein>
<dbReference type="AlphaFoldDB" id="A0A9P0A805"/>
<dbReference type="GO" id="GO:0006213">
    <property type="term" value="P:pyrimidine nucleoside metabolic process"/>
    <property type="evidence" value="ECO:0007669"/>
    <property type="project" value="InterPro"/>
</dbReference>
<accession>A0A9P0A805</accession>
<comment type="similarity">
    <text evidence="1">Belongs to the thymidine/pyrimidine-nucleoside phosphorylase family.</text>
</comment>
<dbReference type="PANTHER" id="PTHR10515">
    <property type="entry name" value="THYMIDINE PHOSPHORYLASE"/>
    <property type="match status" value="1"/>
</dbReference>
<evidence type="ECO:0000313" key="6">
    <source>
        <dbReference type="EMBL" id="CAH0386160.1"/>
    </source>
</evidence>
<dbReference type="FunFam" id="3.40.1030.10:FF:000003">
    <property type="entry name" value="Pyrimidine-nucleoside phosphorylase"/>
    <property type="match status" value="1"/>
</dbReference>
<dbReference type="Pfam" id="PF07831">
    <property type="entry name" value="PYNP_C"/>
    <property type="match status" value="1"/>
</dbReference>
<dbReference type="EMBL" id="OU963864">
    <property type="protein sequence ID" value="CAH0386160.1"/>
    <property type="molecule type" value="Genomic_DNA"/>
</dbReference>
<evidence type="ECO:0000313" key="7">
    <source>
        <dbReference type="Proteomes" id="UP001152759"/>
    </source>
</evidence>
<dbReference type="Pfam" id="PF00591">
    <property type="entry name" value="Glycos_transf_3"/>
    <property type="match status" value="2"/>
</dbReference>
<dbReference type="Gene3D" id="3.90.1170.30">
    <property type="entry name" value="Pyrimidine nucleoside phosphorylase-like, C-terminal domain"/>
    <property type="match status" value="1"/>
</dbReference>
<evidence type="ECO:0000256" key="4">
    <source>
        <dbReference type="ARBA" id="ARBA00022679"/>
    </source>
</evidence>
<reference evidence="6" key="1">
    <citation type="submission" date="2021-12" db="EMBL/GenBank/DDBJ databases">
        <authorList>
            <person name="King R."/>
        </authorList>
    </citation>
    <scope>NUCLEOTIDE SEQUENCE</scope>
</reference>
<gene>
    <name evidence="6" type="ORF">BEMITA_LOCUS5310</name>
</gene>
<dbReference type="SUPFAM" id="SSF54680">
    <property type="entry name" value="Pyrimidine nucleoside phosphorylase C-terminal domain"/>
    <property type="match status" value="1"/>
</dbReference>
<organism evidence="6 7">
    <name type="scientific">Bemisia tabaci</name>
    <name type="common">Sweetpotato whitefly</name>
    <name type="synonym">Aleurodes tabaci</name>
    <dbReference type="NCBI Taxonomy" id="7038"/>
    <lineage>
        <taxon>Eukaryota</taxon>
        <taxon>Metazoa</taxon>
        <taxon>Ecdysozoa</taxon>
        <taxon>Arthropoda</taxon>
        <taxon>Hexapoda</taxon>
        <taxon>Insecta</taxon>
        <taxon>Pterygota</taxon>
        <taxon>Neoptera</taxon>
        <taxon>Paraneoptera</taxon>
        <taxon>Hemiptera</taxon>
        <taxon>Sternorrhyncha</taxon>
        <taxon>Aleyrodoidea</taxon>
        <taxon>Aleyrodidae</taxon>
        <taxon>Aleyrodinae</taxon>
        <taxon>Bemisia</taxon>
    </lineage>
</organism>
<dbReference type="SMART" id="SM00941">
    <property type="entry name" value="PYNP_C"/>
    <property type="match status" value="1"/>
</dbReference>
<evidence type="ECO:0000256" key="2">
    <source>
        <dbReference type="ARBA" id="ARBA00011738"/>
    </source>
</evidence>
<dbReference type="InterPro" id="IPR000053">
    <property type="entry name" value="Thymidine/pyrmidine_PPase"/>
</dbReference>
<dbReference type="Proteomes" id="UP001152759">
    <property type="component" value="Chromosome 3"/>
</dbReference>
<proteinExistence type="inferred from homology"/>
<dbReference type="InterPro" id="IPR036566">
    <property type="entry name" value="PYNP-like_C_sf"/>
</dbReference>
<evidence type="ECO:0000256" key="1">
    <source>
        <dbReference type="ARBA" id="ARBA00006915"/>
    </source>
</evidence>
<dbReference type="Gene3D" id="3.40.1030.10">
    <property type="entry name" value="Nucleoside phosphorylase/phosphoribosyltransferase catalytic domain"/>
    <property type="match status" value="2"/>
</dbReference>
<dbReference type="GO" id="GO:0006206">
    <property type="term" value="P:pyrimidine nucleobase metabolic process"/>
    <property type="evidence" value="ECO:0007669"/>
    <property type="project" value="InterPro"/>
</dbReference>
<dbReference type="InterPro" id="IPR000312">
    <property type="entry name" value="Glycosyl_Trfase_fam3"/>
</dbReference>
<dbReference type="GO" id="GO:0005829">
    <property type="term" value="C:cytosol"/>
    <property type="evidence" value="ECO:0007669"/>
    <property type="project" value="TreeGrafter"/>
</dbReference>
<dbReference type="GO" id="GO:0004645">
    <property type="term" value="F:1,4-alpha-oligoglucan phosphorylase activity"/>
    <property type="evidence" value="ECO:0007669"/>
    <property type="project" value="InterPro"/>
</dbReference>
<dbReference type="SUPFAM" id="SSF52418">
    <property type="entry name" value="Nucleoside phosphorylase/phosphoribosyltransferase catalytic domain"/>
    <property type="match status" value="1"/>
</dbReference>
<evidence type="ECO:0000256" key="3">
    <source>
        <dbReference type="ARBA" id="ARBA00022676"/>
    </source>
</evidence>
<sequence length="349" mass="37097">MLMAMYIQSLSIRETTYLTEAFIESGETLSWPQEWEALLVDKHSTGGVGDKVSIPLAPALAACGAKVPMVSGRGLGFTGGTLDKLESIPGSIISKKIAEGVKSLLLDIKVGKAAWCKDLESGRKLAKILISVAEEFGVSTHAFLTRMDEPVGYTVGNALEIAESVECLRGTGSTQLRQLVCDCGGELLAMSNLASSVEAGKSMIGEVLKNGKALEKFYAMICAQGVNENVAETLCFGDMATVLPQAKHKVQINSHQSGYIQGINGLILAEAAGSLGAGITSIGQKIDHSVGFRLLKTVGHRIKVNEPWVEIHFSSELDDDLRLNVENALSVSSASVESKDFLIQVISQG</sequence>
<dbReference type="PANTHER" id="PTHR10515:SF0">
    <property type="entry name" value="THYMIDINE PHOSPHORYLASE"/>
    <property type="match status" value="1"/>
</dbReference>
<dbReference type="Gene3D" id="1.20.970.10">
    <property type="entry name" value="Transferase, Pyrimidine Nucleoside Phosphorylase, Chain C"/>
    <property type="match status" value="1"/>
</dbReference>
<evidence type="ECO:0000259" key="5">
    <source>
        <dbReference type="SMART" id="SM00941"/>
    </source>
</evidence>
<dbReference type="GO" id="GO:0016763">
    <property type="term" value="F:pentosyltransferase activity"/>
    <property type="evidence" value="ECO:0007669"/>
    <property type="project" value="InterPro"/>
</dbReference>
<feature type="domain" description="Pyrimidine nucleoside phosphorylase C-terminal" evidence="5">
    <location>
        <begin position="259"/>
        <end position="332"/>
    </location>
</feature>